<gene>
    <name evidence="14" type="ORF">J4H92_03230</name>
</gene>
<dbReference type="Proteomes" id="UP000664382">
    <property type="component" value="Unassembled WGS sequence"/>
</dbReference>
<keyword evidence="15" id="KW-1185">Reference proteome</keyword>
<evidence type="ECO:0000256" key="10">
    <source>
        <dbReference type="ARBA" id="ARBA00033171"/>
    </source>
</evidence>
<dbReference type="AlphaFoldDB" id="A0A939MJ55"/>
<reference evidence="14" key="1">
    <citation type="submission" date="2021-03" db="EMBL/GenBank/DDBJ databases">
        <title>Leucobacter chromiisoli sp. nov., isolated from chromium-containing soil of chemical plant.</title>
        <authorList>
            <person name="Xu Z."/>
        </authorList>
    </citation>
    <scope>NUCLEOTIDE SEQUENCE</scope>
    <source>
        <strain evidence="14">S27</strain>
    </source>
</reference>
<dbReference type="GO" id="GO:0009228">
    <property type="term" value="P:thiamine biosynthetic process"/>
    <property type="evidence" value="ECO:0007669"/>
    <property type="project" value="UniProtKB-KW"/>
</dbReference>
<keyword evidence="9" id="KW-0408">Iron</keyword>
<dbReference type="PANTHER" id="PTHR31528:SF1">
    <property type="entry name" value="4-AMINO-5-HYDROXYMETHYL-2-METHYLPYRIMIDINE PHOSPHATE SYNTHASE THI11-RELATED"/>
    <property type="match status" value="1"/>
</dbReference>
<feature type="chain" id="PRO_5037599220" description="Thiamine pyrimidine synthase" evidence="12">
    <location>
        <begin position="37"/>
        <end position="355"/>
    </location>
</feature>
<dbReference type="SUPFAM" id="SSF53850">
    <property type="entry name" value="Periplasmic binding protein-like II"/>
    <property type="match status" value="1"/>
</dbReference>
<comment type="catalytic activity">
    <reaction evidence="11">
        <text>N(6)-(pyridoxal phosphate)-L-lysyl-[4-amino-5-hydroxymethyl-2-methylpyrimidine phosphate synthase] + L-histidyl-[4-amino-5-hydroxymethyl-2-methylpyrimidine phosphate synthase] + 2 Fe(3+) + 4 H2O = L-lysyl-[4-amino-5-hydroxymethyl-2-methylpyrimidine phosphate synthase] + (2S)-2-amino-5-hydroxy-4-oxopentanoyl-[4-amino-5-hydroxymethyl-2-methylpyrimidine phosphate synthase] + 4-amino-2-methyl-5-(phosphooxymethyl)pyrimidine + 3-oxopropanoate + 2 Fe(2+) + 2 H(+)</text>
        <dbReference type="Rhea" id="RHEA:65756"/>
        <dbReference type="Rhea" id="RHEA-COMP:16892"/>
        <dbReference type="Rhea" id="RHEA-COMP:16893"/>
        <dbReference type="Rhea" id="RHEA-COMP:16894"/>
        <dbReference type="Rhea" id="RHEA-COMP:16895"/>
        <dbReference type="ChEBI" id="CHEBI:15377"/>
        <dbReference type="ChEBI" id="CHEBI:15378"/>
        <dbReference type="ChEBI" id="CHEBI:29033"/>
        <dbReference type="ChEBI" id="CHEBI:29034"/>
        <dbReference type="ChEBI" id="CHEBI:29969"/>
        <dbReference type="ChEBI" id="CHEBI:29979"/>
        <dbReference type="ChEBI" id="CHEBI:33190"/>
        <dbReference type="ChEBI" id="CHEBI:58354"/>
        <dbReference type="ChEBI" id="CHEBI:143915"/>
        <dbReference type="ChEBI" id="CHEBI:157692"/>
    </reaction>
    <physiologicalReaction direction="left-to-right" evidence="11">
        <dbReference type="Rhea" id="RHEA:65757"/>
    </physiologicalReaction>
</comment>
<dbReference type="PROSITE" id="PS51257">
    <property type="entry name" value="PROKAR_LIPOPROTEIN"/>
    <property type="match status" value="1"/>
</dbReference>
<accession>A0A939MJ55</accession>
<comment type="caution">
    <text evidence="14">The sequence shown here is derived from an EMBL/GenBank/DDBJ whole genome shotgun (WGS) entry which is preliminary data.</text>
</comment>
<comment type="function">
    <text evidence="1">Responsible for the formation of the pyrimidine heterocycle in the thiamine biosynthesis pathway. Catalyzes the formation of hydroxymethylpyrimidine phosphate (HMP-P) from histidine and pyridoxal phosphate (PLP). The protein uses PLP and the active site histidine to form HMP-P, generating an inactive enzyme. The enzyme can only undergo a single turnover, which suggests it is a suicide enzyme.</text>
</comment>
<evidence type="ECO:0000256" key="12">
    <source>
        <dbReference type="SAM" id="SignalP"/>
    </source>
</evidence>
<keyword evidence="8" id="KW-0784">Thiamine biosynthesis</keyword>
<evidence type="ECO:0000256" key="8">
    <source>
        <dbReference type="ARBA" id="ARBA00022977"/>
    </source>
</evidence>
<comment type="subunit">
    <text evidence="4">Homodimer.</text>
</comment>
<keyword evidence="6" id="KW-0479">Metal-binding</keyword>
<feature type="domain" description="SsuA/THI5-like" evidence="13">
    <location>
        <begin position="60"/>
        <end position="272"/>
    </location>
</feature>
<dbReference type="EMBL" id="JAGDYM010000004">
    <property type="protein sequence ID" value="MBO1900960.1"/>
    <property type="molecule type" value="Genomic_DNA"/>
</dbReference>
<dbReference type="GO" id="GO:0046872">
    <property type="term" value="F:metal ion binding"/>
    <property type="evidence" value="ECO:0007669"/>
    <property type="project" value="UniProtKB-KW"/>
</dbReference>
<evidence type="ECO:0000259" key="13">
    <source>
        <dbReference type="Pfam" id="PF09084"/>
    </source>
</evidence>
<dbReference type="InterPro" id="IPR027939">
    <property type="entry name" value="NMT1/THI5"/>
</dbReference>
<sequence>MDQITRGIAPNRRGKGVAALGAVALALGLTACSSPASEESPAGEETDSTPVTVALDWTTNTNHVGIYVAEELGYYEEAGLELEILPYASSPTTDLIESGSADFGVSTQAVVQQARTAGADLASVFAVVQKETGALVTLPDRDDIASPSDLDGKLYGGFGIPLYHKLAQQVIKNDGGQGDIEEVTLTTGAYDALEAGSIDFTAAITTWESILQEQAGQPFQVFEYEDFGIPNEQTILIATSDETISADPEKVEAFVQATQRGYQYTIDNREEAAQLLIDADTTTLGESEELVRASLDKLIDEGYFQNGDRAVGSHDPEAWDGFGGFLLESELLTDGSGEIVTEAPDWESYYTNEYL</sequence>
<keyword evidence="7" id="KW-0663">Pyridoxal phosphate</keyword>
<dbReference type="Gene3D" id="3.40.190.10">
    <property type="entry name" value="Periplasmic binding protein-like II"/>
    <property type="match status" value="2"/>
</dbReference>
<evidence type="ECO:0000256" key="5">
    <source>
        <dbReference type="ARBA" id="ARBA00022679"/>
    </source>
</evidence>
<dbReference type="GO" id="GO:0016740">
    <property type="term" value="F:transferase activity"/>
    <property type="evidence" value="ECO:0007669"/>
    <property type="project" value="UniProtKB-KW"/>
</dbReference>
<evidence type="ECO:0000256" key="11">
    <source>
        <dbReference type="ARBA" id="ARBA00048179"/>
    </source>
</evidence>
<evidence type="ECO:0000256" key="7">
    <source>
        <dbReference type="ARBA" id="ARBA00022898"/>
    </source>
</evidence>
<protein>
    <recommendedName>
        <fullName evidence="10">Thiamine pyrimidine synthase</fullName>
    </recommendedName>
</protein>
<evidence type="ECO:0000313" key="14">
    <source>
        <dbReference type="EMBL" id="MBO1900960.1"/>
    </source>
</evidence>
<feature type="signal peptide" evidence="12">
    <location>
        <begin position="1"/>
        <end position="36"/>
    </location>
</feature>
<evidence type="ECO:0000256" key="6">
    <source>
        <dbReference type="ARBA" id="ARBA00022723"/>
    </source>
</evidence>
<dbReference type="InterPro" id="IPR015168">
    <property type="entry name" value="SsuA/THI5"/>
</dbReference>
<dbReference type="Pfam" id="PF09084">
    <property type="entry name" value="NMT1"/>
    <property type="match status" value="1"/>
</dbReference>
<evidence type="ECO:0000313" key="15">
    <source>
        <dbReference type="Proteomes" id="UP000664382"/>
    </source>
</evidence>
<evidence type="ECO:0000256" key="4">
    <source>
        <dbReference type="ARBA" id="ARBA00011738"/>
    </source>
</evidence>
<evidence type="ECO:0000256" key="3">
    <source>
        <dbReference type="ARBA" id="ARBA00009406"/>
    </source>
</evidence>
<evidence type="ECO:0000256" key="9">
    <source>
        <dbReference type="ARBA" id="ARBA00023004"/>
    </source>
</evidence>
<keyword evidence="12" id="KW-0732">Signal</keyword>
<name>A0A939MJ55_9MICO</name>
<evidence type="ECO:0000256" key="2">
    <source>
        <dbReference type="ARBA" id="ARBA00004948"/>
    </source>
</evidence>
<keyword evidence="5" id="KW-0808">Transferase</keyword>
<comment type="pathway">
    <text evidence="2">Cofactor biosynthesis; thiamine diphosphate biosynthesis.</text>
</comment>
<organism evidence="14 15">
    <name type="scientific">Leucobacter weissii</name>
    <dbReference type="NCBI Taxonomy" id="1983706"/>
    <lineage>
        <taxon>Bacteria</taxon>
        <taxon>Bacillati</taxon>
        <taxon>Actinomycetota</taxon>
        <taxon>Actinomycetes</taxon>
        <taxon>Micrococcales</taxon>
        <taxon>Microbacteriaceae</taxon>
        <taxon>Leucobacter</taxon>
    </lineage>
</organism>
<evidence type="ECO:0000256" key="1">
    <source>
        <dbReference type="ARBA" id="ARBA00003469"/>
    </source>
</evidence>
<dbReference type="RefSeq" id="WP_208095902.1">
    <property type="nucleotide sequence ID" value="NZ_JAGDYM010000004.1"/>
</dbReference>
<comment type="similarity">
    <text evidence="3">Belongs to the NMT1/THI5 family.</text>
</comment>
<proteinExistence type="inferred from homology"/>
<dbReference type="PANTHER" id="PTHR31528">
    <property type="entry name" value="4-AMINO-5-HYDROXYMETHYL-2-METHYLPYRIMIDINE PHOSPHATE SYNTHASE THI11-RELATED"/>
    <property type="match status" value="1"/>
</dbReference>